<proteinExistence type="predicted"/>
<sequence length="541" mass="60069">MHAYAEINLGGIQQQEPDPPQRYWHQLWYADDTSNTGWLRQLRAWLRKLVKRGPAAGYVVKVDKLIIAVLPQFIQKAKEIFAEFPDLQIVEGTRLLGGHVGTDAHREKWVQEKVKEWAGSVESVASAAKFAPHEADAACSKSLQHEWKFVTRVVPGAGGQMGQLEDTIRDRLIPALMKGRRNGGPPIQHDVWLRDVAALPVRLLGLGIPKPTETADKDYKTSAAASKAITEAILRGEDIDADEHMKRRQKARAAHKEAVKEEIEKEWERLGSQSGQAASEDQCEEVRQSKEKRQSGWLTATSLKEHRMNLSPDEFRDAMTIRYQGRVGGEKSRCEGCGGRWSLQHALNCPVGGLPTLRHDEVNRTWASLAAEAYPAGAVHAKEPIIREEGEVQGCPALRGDFQVRGAYAPQRLAIFDTRVINPHAASREKVTWTQALKAAAEEKKRKHGQASADRGCDFTPLVSAVDGTMEEEAKMFLKRVAERLSEKWGQHVSKTCGQIRARLQIAHLKAASACIRRTRGVQGEGWEEGGVGSVLVMTEG</sequence>
<dbReference type="AlphaFoldDB" id="A0A0G4I0X4"/>
<organism evidence="2">
    <name type="scientific">Chromera velia CCMP2878</name>
    <dbReference type="NCBI Taxonomy" id="1169474"/>
    <lineage>
        <taxon>Eukaryota</taxon>
        <taxon>Sar</taxon>
        <taxon>Alveolata</taxon>
        <taxon>Colpodellida</taxon>
        <taxon>Chromeraceae</taxon>
        <taxon>Chromera</taxon>
    </lineage>
</organism>
<gene>
    <name evidence="2" type="ORF">Cvel_10028</name>
</gene>
<feature type="region of interest" description="Disordered" evidence="1">
    <location>
        <begin position="265"/>
        <end position="295"/>
    </location>
</feature>
<dbReference type="VEuPathDB" id="CryptoDB:Cvel_10028"/>
<evidence type="ECO:0000313" key="2">
    <source>
        <dbReference type="EMBL" id="CEM50491.1"/>
    </source>
</evidence>
<evidence type="ECO:0000256" key="1">
    <source>
        <dbReference type="SAM" id="MobiDB-lite"/>
    </source>
</evidence>
<reference evidence="2" key="1">
    <citation type="submission" date="2014-11" db="EMBL/GenBank/DDBJ databases">
        <authorList>
            <person name="Otto D Thomas"/>
            <person name="Naeem Raeece"/>
        </authorList>
    </citation>
    <scope>NUCLEOTIDE SEQUENCE</scope>
</reference>
<dbReference type="EMBL" id="CDMZ01004682">
    <property type="protein sequence ID" value="CEM50491.1"/>
    <property type="molecule type" value="Genomic_DNA"/>
</dbReference>
<feature type="compositionally biased region" description="Basic and acidic residues" evidence="1">
    <location>
        <begin position="284"/>
        <end position="294"/>
    </location>
</feature>
<name>A0A0G4I0X4_9ALVE</name>
<dbReference type="PhylomeDB" id="A0A0G4I0X4"/>
<accession>A0A0G4I0X4</accession>
<protein>
    <submittedName>
        <fullName evidence="2">Uncharacterized protein</fullName>
    </submittedName>
</protein>